<keyword evidence="1" id="KW-1133">Transmembrane helix</keyword>
<organism evidence="2 3">
    <name type="scientific">Arctia plantaginis</name>
    <name type="common">Wood tiger moth</name>
    <name type="synonym">Phalaena plantaginis</name>
    <dbReference type="NCBI Taxonomy" id="874455"/>
    <lineage>
        <taxon>Eukaryota</taxon>
        <taxon>Metazoa</taxon>
        <taxon>Ecdysozoa</taxon>
        <taxon>Arthropoda</taxon>
        <taxon>Hexapoda</taxon>
        <taxon>Insecta</taxon>
        <taxon>Pterygota</taxon>
        <taxon>Neoptera</taxon>
        <taxon>Endopterygota</taxon>
        <taxon>Lepidoptera</taxon>
        <taxon>Glossata</taxon>
        <taxon>Ditrysia</taxon>
        <taxon>Noctuoidea</taxon>
        <taxon>Erebidae</taxon>
        <taxon>Arctiinae</taxon>
        <taxon>Arctia</taxon>
    </lineage>
</organism>
<evidence type="ECO:0000256" key="1">
    <source>
        <dbReference type="SAM" id="Phobius"/>
    </source>
</evidence>
<dbReference type="OrthoDB" id="5600252at2759"/>
<dbReference type="AlphaFoldDB" id="A0A8S1AR85"/>
<evidence type="ECO:0000313" key="2">
    <source>
        <dbReference type="EMBL" id="CAB3252646.1"/>
    </source>
</evidence>
<protein>
    <submittedName>
        <fullName evidence="2">Uncharacterized protein</fullName>
    </submittedName>
</protein>
<dbReference type="Proteomes" id="UP000494256">
    <property type="component" value="Unassembled WGS sequence"/>
</dbReference>
<name>A0A8S1AR85_ARCPL</name>
<proteinExistence type="predicted"/>
<feature type="transmembrane region" description="Helical" evidence="1">
    <location>
        <begin position="60"/>
        <end position="81"/>
    </location>
</feature>
<accession>A0A8S1AR85</accession>
<gene>
    <name evidence="2" type="ORF">APLA_LOCUS14084</name>
</gene>
<sequence>MAKKRVVAPDPSTGEKIAAHLDLKVAIELAMAAVRELADDSSIKLPRVIPIRETGGVLPLIPIFVGLSAAGALAGGAAGIAKTINEFKMAKNLYDD</sequence>
<reference evidence="2 3" key="1">
    <citation type="submission" date="2020-04" db="EMBL/GenBank/DDBJ databases">
        <authorList>
            <person name="Wallbank WR R."/>
            <person name="Pardo Diaz C."/>
            <person name="Kozak K."/>
            <person name="Martin S."/>
            <person name="Jiggins C."/>
            <person name="Moest M."/>
            <person name="Warren A I."/>
            <person name="Byers J.R.P. K."/>
            <person name="Montejo-Kovacevich G."/>
            <person name="Yen C E."/>
        </authorList>
    </citation>
    <scope>NUCLEOTIDE SEQUENCE [LARGE SCALE GENOMIC DNA]</scope>
</reference>
<keyword evidence="1" id="KW-0812">Transmembrane</keyword>
<comment type="caution">
    <text evidence="2">The sequence shown here is derived from an EMBL/GenBank/DDBJ whole genome shotgun (WGS) entry which is preliminary data.</text>
</comment>
<keyword evidence="1" id="KW-0472">Membrane</keyword>
<dbReference type="EMBL" id="CADEBD010000374">
    <property type="protein sequence ID" value="CAB3252646.1"/>
    <property type="molecule type" value="Genomic_DNA"/>
</dbReference>
<evidence type="ECO:0000313" key="3">
    <source>
        <dbReference type="Proteomes" id="UP000494256"/>
    </source>
</evidence>